<dbReference type="RefSeq" id="WP_152234477.1">
    <property type="nucleotide sequence ID" value="NZ_JBHSKZ010000004.1"/>
</dbReference>
<evidence type="ECO:0000256" key="2">
    <source>
        <dbReference type="SAM" id="MobiDB-lite"/>
    </source>
</evidence>
<sequence length="1198" mass="127254">MRIAHKIAAGVVGAATMLTFALPAATAGAAETQTITLNPWYQSDTFKGWGTSLAWYANATGHYALSDNAQAKQLADDFYDLLFSKDGLDLQTVRYNIGGGNASDTTDYLRPGAAVEGWWKANPEGDGHSDTLYGGTSTTYANKDAMLKAWNPDDEDSYDYVNADLSQRWWLQKLQDNKQVKNWEFFSNSAPYFMTNSGYVSGHWKGSTDDQLAGDGTEAADSDTNATVKFAKYLAHVTKYLKDTYGITPDTIEPLNEPNDCTNCWITQGSASNPSARQEGMSVKSSQQAHLIKALREALDAEGLTATEDGKQLVSAMDASNSLNFQREISGSIDNGNGYLKNASDWDTELGQFNTHGYGDQTYAQWIRDFAKAYGKPLMMSEFEGDLGSGGFDPYSFDRALNFAAQVNTQMRNYEPNSWVLWQPVEDYYNMEQDKAHGGENLNWGSIYIDFDCQVYTKQNGESVFASKRRVENLYGGVTDGKVSNDVPACTTQTNSKFNVFKNYTHFIQAGDHVIATDSNDATAAVRPSDKSLRLVVSNTSASDRATTVNLAGFGTIADDAVAKTYATTAAAKSVTVTVPAKSVTTIVVTGVSGVSETTTQIADGSSHPLLDKSGTRALTVADDGSLTLQQRSEDAADQQTFTFTQVPAAATRPSDRAYVISTKDGKVLTATGDDPTSGDAAAVTLADETLDKAKSDPAAIWILNSEDGQTFGLLNKKTVKTLDLDGAKAVAKRSTSAGSQAWRVNDVPEDSNCPAVKTPWASVTLGNDAGKVCQTSTTAKDYGFTITDGANGGAWTNKNEYTTVYRADALKAGDSLTATVSGFEAGGNSDARAGIVVRNDLSANGQNSAKGYAFLLLSKNGLFWQNDTDGNGYIDWEEGNKNTAFTSATVTGGTPVTIRVIRVDADTLEGFYQDADGKFVSVGTVDVKGAEDALDTGVVTEANNSKSGAVMTYTGVDLSSDETPVTPPADTTAPVFAGVDDVTVDYGADFDPLAGVTATDDVDGDVTKDIKVEGTVDTKTAGEYTLTYTVADKAGNTAKATRKVTVKEQQPEPQPVDKTQLNQAIAAAEGYKESDYTAESWSAFAEALKTAKKVSADESASAEQVKTVLQALKDAEGKLVKAEPEQPGKPGDNGKPTTPTVPTTPTNPKVDVTVSDNAGKQPGLSKTGASVAAFVAVAAALAAAAGVALAVRRRNAR</sequence>
<dbReference type="Gene3D" id="1.20.1270.70">
    <property type="entry name" value="Designed single chain three-helix bundle"/>
    <property type="match status" value="1"/>
</dbReference>
<protein>
    <recommendedName>
        <fullName evidence="5">HYR domain-containing protein</fullName>
    </recommendedName>
</protein>
<comment type="caution">
    <text evidence="6">The sequence shown here is derived from an EMBL/GenBank/DDBJ whole genome shotgun (WGS) entry which is preliminary data.</text>
</comment>
<feature type="domain" description="HYR" evidence="5">
    <location>
        <begin position="957"/>
        <end position="1049"/>
    </location>
</feature>
<keyword evidence="4" id="KW-0732">Signal</keyword>
<dbReference type="GO" id="GO:0004553">
    <property type="term" value="F:hydrolase activity, hydrolyzing O-glycosyl compounds"/>
    <property type="evidence" value="ECO:0007669"/>
    <property type="project" value="InterPro"/>
</dbReference>
<dbReference type="InterPro" id="IPR013783">
    <property type="entry name" value="Ig-like_fold"/>
</dbReference>
<dbReference type="PROSITE" id="PS50231">
    <property type="entry name" value="RICIN_B_LECTIN"/>
    <property type="match status" value="1"/>
</dbReference>
<gene>
    <name evidence="6" type="ORF">F7D09_1130</name>
</gene>
<dbReference type="InterPro" id="IPR039743">
    <property type="entry name" value="6GAL/EXGAL"/>
</dbReference>
<evidence type="ECO:0000259" key="5">
    <source>
        <dbReference type="PROSITE" id="PS50825"/>
    </source>
</evidence>
<evidence type="ECO:0000256" key="4">
    <source>
        <dbReference type="SAM" id="SignalP"/>
    </source>
</evidence>
<evidence type="ECO:0000313" key="6">
    <source>
        <dbReference type="EMBL" id="KAB7790374.1"/>
    </source>
</evidence>
<dbReference type="Gene3D" id="3.20.20.80">
    <property type="entry name" value="Glycosidases"/>
    <property type="match status" value="1"/>
</dbReference>
<keyword evidence="3" id="KW-0472">Membrane</keyword>
<dbReference type="EMBL" id="WBVT01000014">
    <property type="protein sequence ID" value="KAB7790374.1"/>
    <property type="molecule type" value="Genomic_DNA"/>
</dbReference>
<dbReference type="AlphaFoldDB" id="A0A6I1GFI1"/>
<evidence type="ECO:0000256" key="3">
    <source>
        <dbReference type="SAM" id="Phobius"/>
    </source>
</evidence>
<keyword evidence="7" id="KW-1185">Reference proteome</keyword>
<dbReference type="InterPro" id="IPR032179">
    <property type="entry name" value="Cry22Aa_Ig-like"/>
</dbReference>
<dbReference type="Pfam" id="PF07554">
    <property type="entry name" value="FIVAR"/>
    <property type="match status" value="1"/>
</dbReference>
<feature type="signal peptide" evidence="4">
    <location>
        <begin position="1"/>
        <end position="29"/>
    </location>
</feature>
<keyword evidence="3" id="KW-0812">Transmembrane</keyword>
<dbReference type="InterPro" id="IPR013780">
    <property type="entry name" value="Glyco_hydro_b"/>
</dbReference>
<dbReference type="GO" id="GO:0005975">
    <property type="term" value="P:carbohydrate metabolic process"/>
    <property type="evidence" value="ECO:0007669"/>
    <property type="project" value="UniProtKB-ARBA"/>
</dbReference>
<dbReference type="CDD" id="cd00161">
    <property type="entry name" value="beta-trefoil_Ricin-like"/>
    <property type="match status" value="1"/>
</dbReference>
<feature type="chain" id="PRO_5026296243" description="HYR domain-containing protein" evidence="4">
    <location>
        <begin position="30"/>
        <end position="1198"/>
    </location>
</feature>
<organism evidence="6 7">
    <name type="scientific">Bifidobacterium leontopitheci</name>
    <dbReference type="NCBI Taxonomy" id="2650774"/>
    <lineage>
        <taxon>Bacteria</taxon>
        <taxon>Bacillati</taxon>
        <taxon>Actinomycetota</taxon>
        <taxon>Actinomycetes</taxon>
        <taxon>Bifidobacteriales</taxon>
        <taxon>Bifidobacteriaceae</taxon>
        <taxon>Bifidobacterium</taxon>
    </lineage>
</organism>
<name>A0A6I1GFI1_9BIFI</name>
<reference evidence="6 7" key="1">
    <citation type="submission" date="2019-09" db="EMBL/GenBank/DDBJ databases">
        <title>Characterization of the phylogenetic diversity of two novel species belonging to the genus Bifidobacterium: Bifidobacterium cebidarum sp. nov. and Bifidobacterium leontopitheci sp. nov.</title>
        <authorList>
            <person name="Lugli G.A."/>
            <person name="Duranti S."/>
            <person name="Milani C."/>
            <person name="Turroni F."/>
            <person name="Ventura M."/>
        </authorList>
    </citation>
    <scope>NUCLEOTIDE SEQUENCE [LARGE SCALE GENOMIC DNA]</scope>
    <source>
        <strain evidence="6 7">LMG 31471</strain>
    </source>
</reference>
<keyword evidence="1" id="KW-0677">Repeat</keyword>
<dbReference type="SUPFAM" id="SSF51445">
    <property type="entry name" value="(Trans)glycosidases"/>
    <property type="match status" value="1"/>
</dbReference>
<dbReference type="InterPro" id="IPR017853">
    <property type="entry name" value="GH"/>
</dbReference>
<feature type="region of interest" description="Disordered" evidence="2">
    <location>
        <begin position="1120"/>
        <end position="1166"/>
    </location>
</feature>
<dbReference type="PANTHER" id="PTHR42767:SF1">
    <property type="entry name" value="ENDO-BETA-1,6-GALACTANASE-LIKE DOMAIN-CONTAINING PROTEIN"/>
    <property type="match status" value="1"/>
</dbReference>
<dbReference type="PANTHER" id="PTHR42767">
    <property type="entry name" value="ENDO-BETA-1,6-GALACTANASE"/>
    <property type="match status" value="1"/>
</dbReference>
<dbReference type="Pfam" id="PF16403">
    <property type="entry name" value="Bact_surface_Ig-like"/>
    <property type="match status" value="1"/>
</dbReference>
<feature type="compositionally biased region" description="Low complexity" evidence="2">
    <location>
        <begin position="1137"/>
        <end position="1155"/>
    </location>
</feature>
<accession>A0A6I1GFI1</accession>
<dbReference type="InterPro" id="IPR003410">
    <property type="entry name" value="HYR_dom"/>
</dbReference>
<keyword evidence="3" id="KW-1133">Transmembrane helix</keyword>
<proteinExistence type="predicted"/>
<dbReference type="PROSITE" id="PS50825">
    <property type="entry name" value="HYR"/>
    <property type="match status" value="1"/>
</dbReference>
<evidence type="ECO:0000256" key="1">
    <source>
        <dbReference type="ARBA" id="ARBA00022737"/>
    </source>
</evidence>
<evidence type="ECO:0000313" key="7">
    <source>
        <dbReference type="Proteomes" id="UP000441772"/>
    </source>
</evidence>
<dbReference type="Gene3D" id="2.60.40.1180">
    <property type="entry name" value="Golgi alpha-mannosidase II"/>
    <property type="match status" value="1"/>
</dbReference>
<feature type="transmembrane region" description="Helical" evidence="3">
    <location>
        <begin position="1172"/>
        <end position="1192"/>
    </location>
</feature>
<dbReference type="Proteomes" id="UP000441772">
    <property type="component" value="Unassembled WGS sequence"/>
</dbReference>
<dbReference type="Gene3D" id="2.60.40.10">
    <property type="entry name" value="Immunoglobulins"/>
    <property type="match status" value="1"/>
</dbReference>